<protein>
    <submittedName>
        <fullName evidence="2">Uncharacterized protein</fullName>
    </submittedName>
</protein>
<keyword evidence="3" id="KW-1185">Reference proteome</keyword>
<dbReference type="Proteomes" id="UP001501759">
    <property type="component" value="Unassembled WGS sequence"/>
</dbReference>
<name>A0ABP9JA47_9ACTN</name>
<comment type="caution">
    <text evidence="2">The sequence shown here is derived from an EMBL/GenBank/DDBJ whole genome shotgun (WGS) entry which is preliminary data.</text>
</comment>
<organism evidence="2 3">
    <name type="scientific">Streptomyces siamensis</name>
    <dbReference type="NCBI Taxonomy" id="1274986"/>
    <lineage>
        <taxon>Bacteria</taxon>
        <taxon>Bacillati</taxon>
        <taxon>Actinomycetota</taxon>
        <taxon>Actinomycetes</taxon>
        <taxon>Kitasatosporales</taxon>
        <taxon>Streptomycetaceae</taxon>
        <taxon>Streptomyces</taxon>
    </lineage>
</organism>
<feature type="region of interest" description="Disordered" evidence="1">
    <location>
        <begin position="1"/>
        <end position="25"/>
    </location>
</feature>
<dbReference type="EMBL" id="BAABKB010000028">
    <property type="protein sequence ID" value="GAA5025641.1"/>
    <property type="molecule type" value="Genomic_DNA"/>
</dbReference>
<gene>
    <name evidence="2" type="ORF">GCM10023335_60500</name>
</gene>
<evidence type="ECO:0000313" key="3">
    <source>
        <dbReference type="Proteomes" id="UP001501759"/>
    </source>
</evidence>
<sequence length="193" mass="20957">MREEPGREPRAVNDARADREPHLTTGAERDLAVEHWLLSAAEDVRLARAQWQESGVALLRCSTLFGAVRVAGDVVHSAAGTSDPVEVSAFLTRMLEGGPVVFDRASRLYAVLVGPSVGRLREWATLRHADAEYVGRGRCLAVPPVTAKSPDGFRVYWSVPMSSPGELAPVDAVSRLLATGRHRMAPQERPGLE</sequence>
<proteinExistence type="predicted"/>
<reference evidence="3" key="1">
    <citation type="journal article" date="2019" name="Int. J. Syst. Evol. Microbiol.">
        <title>The Global Catalogue of Microorganisms (GCM) 10K type strain sequencing project: providing services to taxonomists for standard genome sequencing and annotation.</title>
        <authorList>
            <consortium name="The Broad Institute Genomics Platform"/>
            <consortium name="The Broad Institute Genome Sequencing Center for Infectious Disease"/>
            <person name="Wu L."/>
            <person name="Ma J."/>
        </authorList>
    </citation>
    <scope>NUCLEOTIDE SEQUENCE [LARGE SCALE GENOMIC DNA]</scope>
    <source>
        <strain evidence="3">JCM 18409</strain>
    </source>
</reference>
<evidence type="ECO:0000256" key="1">
    <source>
        <dbReference type="SAM" id="MobiDB-lite"/>
    </source>
</evidence>
<evidence type="ECO:0000313" key="2">
    <source>
        <dbReference type="EMBL" id="GAA5025641.1"/>
    </source>
</evidence>
<accession>A0ABP9JA47</accession>